<evidence type="ECO:0000256" key="3">
    <source>
        <dbReference type="SAM" id="MobiDB-lite"/>
    </source>
</evidence>
<name>G7UV55_PSEUP</name>
<evidence type="ECO:0000259" key="7">
    <source>
        <dbReference type="Pfam" id="PF25944"/>
    </source>
</evidence>
<dbReference type="Pfam" id="PF25917">
    <property type="entry name" value="BSH_RND"/>
    <property type="match status" value="1"/>
</dbReference>
<keyword evidence="4" id="KW-0732">Signal</keyword>
<dbReference type="AlphaFoldDB" id="G7UV55"/>
<keyword evidence="10" id="KW-1185">Reference proteome</keyword>
<feature type="domain" description="Multidrug resistance protein MdtA-like C-terminal permuted SH3" evidence="8">
    <location>
        <begin position="299"/>
        <end position="360"/>
    </location>
</feature>
<evidence type="ECO:0000256" key="1">
    <source>
        <dbReference type="ARBA" id="ARBA00004519"/>
    </source>
</evidence>
<feature type="region of interest" description="Disordered" evidence="3">
    <location>
        <begin position="372"/>
        <end position="426"/>
    </location>
</feature>
<dbReference type="Proteomes" id="UP000005870">
    <property type="component" value="Chromosome"/>
</dbReference>
<dbReference type="Gene3D" id="2.40.50.100">
    <property type="match status" value="1"/>
</dbReference>
<dbReference type="InterPro" id="IPR006143">
    <property type="entry name" value="RND_pump_MFP"/>
</dbReference>
<dbReference type="Pfam" id="PF25944">
    <property type="entry name" value="Beta-barrel_RND"/>
    <property type="match status" value="1"/>
</dbReference>
<dbReference type="Pfam" id="PF25876">
    <property type="entry name" value="HH_MFP_RND"/>
    <property type="match status" value="1"/>
</dbReference>
<comment type="similarity">
    <text evidence="2">Belongs to the membrane fusion protein (MFP) (TC 8.A.1) family.</text>
</comment>
<protein>
    <submittedName>
        <fullName evidence="9">RND family acriflavine resistance protein A</fullName>
    </submittedName>
</protein>
<dbReference type="eggNOG" id="COG0845">
    <property type="taxonomic scope" value="Bacteria"/>
</dbReference>
<dbReference type="Gene3D" id="2.40.420.20">
    <property type="match status" value="1"/>
</dbReference>
<dbReference type="Pfam" id="PF25967">
    <property type="entry name" value="RND-MFP_C"/>
    <property type="match status" value="1"/>
</dbReference>
<dbReference type="Gene3D" id="2.40.30.170">
    <property type="match status" value="1"/>
</dbReference>
<dbReference type="PANTHER" id="PTHR30158:SF3">
    <property type="entry name" value="MULTIDRUG EFFLUX PUMP SUBUNIT ACRA-RELATED"/>
    <property type="match status" value="1"/>
</dbReference>
<feature type="signal peptide" evidence="4">
    <location>
        <begin position="1"/>
        <end position="19"/>
    </location>
</feature>
<proteinExistence type="inferred from homology"/>
<dbReference type="Gene3D" id="1.10.287.470">
    <property type="entry name" value="Helix hairpin bin"/>
    <property type="match status" value="1"/>
</dbReference>
<sequence>MTPSTRSLLLGSAIVLAMAACKKEEQQAPPPPEVGVINVQPTSTPLTRELSGRLAPVRRADVRARVPGVLLERVYEEGTDVKEGQVLFKIDPAPLQADLSSAQGQLASAQASYTNAHVAAERARRLAPQQYVSQSDLDNAEATERSARAALQQARAAVTNAQIRLGYANVEAPISGRAGKQQVTEGALVGAGDVTLLTTVDQIDPLYVNFTMSSSELQSLRQAQGQGNVSLSDTEDTTLKVLLSNGQTYDQPGTLDFSDVVVDPATGAVSLRATLPNPQRALLPGSFVTVMVNMGTRSNVFLVPQAAIQRDTQGAYAMVVGQDGKVARKDVQIEDNAIDNHWIVTDGLKAGDQVIALGLQQAREGGQVKPIPYEQAKAQAAQAQQQQGGAGGQPPAAADAAQGDKPAPAPDAKGDDAQQPASGQAQ</sequence>
<dbReference type="KEGG" id="psd:DSC_08425"/>
<dbReference type="NCBIfam" id="TIGR01730">
    <property type="entry name" value="RND_mfp"/>
    <property type="match status" value="1"/>
</dbReference>
<evidence type="ECO:0000256" key="4">
    <source>
        <dbReference type="SAM" id="SignalP"/>
    </source>
</evidence>
<feature type="domain" description="Multidrug resistance protein MdtA-like alpha-helical hairpin" evidence="5">
    <location>
        <begin position="99"/>
        <end position="168"/>
    </location>
</feature>
<evidence type="ECO:0000259" key="5">
    <source>
        <dbReference type="Pfam" id="PF25876"/>
    </source>
</evidence>
<dbReference type="InterPro" id="IPR058625">
    <property type="entry name" value="MdtA-like_BSH"/>
</dbReference>
<evidence type="ECO:0000313" key="10">
    <source>
        <dbReference type="Proteomes" id="UP000005870"/>
    </source>
</evidence>
<dbReference type="PROSITE" id="PS51257">
    <property type="entry name" value="PROKAR_LIPOPROTEIN"/>
    <property type="match status" value="1"/>
</dbReference>
<evidence type="ECO:0000259" key="8">
    <source>
        <dbReference type="Pfam" id="PF25967"/>
    </source>
</evidence>
<feature type="chain" id="PRO_5003504425" evidence="4">
    <location>
        <begin position="20"/>
        <end position="426"/>
    </location>
</feature>
<evidence type="ECO:0000259" key="6">
    <source>
        <dbReference type="Pfam" id="PF25917"/>
    </source>
</evidence>
<feature type="domain" description="Multidrug resistance protein MdtA-like beta-barrel" evidence="7">
    <location>
        <begin position="205"/>
        <end position="295"/>
    </location>
</feature>
<dbReference type="RefSeq" id="WP_014160511.1">
    <property type="nucleotide sequence ID" value="NC_016147.2"/>
</dbReference>
<comment type="subcellular location">
    <subcellularLocation>
        <location evidence="1">Cell inner membrane</location>
        <topology evidence="1">Lipid-anchor</topology>
    </subcellularLocation>
</comment>
<dbReference type="SUPFAM" id="SSF111369">
    <property type="entry name" value="HlyD-like secretion proteins"/>
    <property type="match status" value="1"/>
</dbReference>
<dbReference type="FunFam" id="2.40.420.20:FF:000001">
    <property type="entry name" value="Efflux RND transporter periplasmic adaptor subunit"/>
    <property type="match status" value="1"/>
</dbReference>
<feature type="compositionally biased region" description="Low complexity" evidence="3">
    <location>
        <begin position="417"/>
        <end position="426"/>
    </location>
</feature>
<reference evidence="9 10" key="1">
    <citation type="journal article" date="2012" name="J. Bacteriol.">
        <title>Complete Genome Sequence of the BTEX-Degrading Bacterium Pseudoxanthomonas spadix BD-a59.</title>
        <authorList>
            <person name="Lee S.H."/>
            <person name="Jin H.M."/>
            <person name="Lee H.J."/>
            <person name="Kim J.M."/>
            <person name="Jeon C.O."/>
        </authorList>
    </citation>
    <scope>NUCLEOTIDE SEQUENCE [LARGE SCALE GENOMIC DNA]</scope>
    <source>
        <strain evidence="9 10">BD-a59</strain>
    </source>
</reference>
<dbReference type="PANTHER" id="PTHR30158">
    <property type="entry name" value="ACRA/E-RELATED COMPONENT OF DRUG EFFLUX TRANSPORTER"/>
    <property type="match status" value="1"/>
</dbReference>
<organism evidence="9 10">
    <name type="scientific">Pseudoxanthomonas spadix (strain BD-a59)</name>
    <dbReference type="NCBI Taxonomy" id="1045855"/>
    <lineage>
        <taxon>Bacteria</taxon>
        <taxon>Pseudomonadati</taxon>
        <taxon>Pseudomonadota</taxon>
        <taxon>Gammaproteobacteria</taxon>
        <taxon>Lysobacterales</taxon>
        <taxon>Lysobacteraceae</taxon>
        <taxon>Pseudoxanthomonas</taxon>
    </lineage>
</organism>
<gene>
    <name evidence="9" type="ordered locus">DSC_08425</name>
</gene>
<dbReference type="GO" id="GO:0022857">
    <property type="term" value="F:transmembrane transporter activity"/>
    <property type="evidence" value="ECO:0007669"/>
    <property type="project" value="InterPro"/>
</dbReference>
<dbReference type="InterPro" id="IPR058627">
    <property type="entry name" value="MdtA-like_C"/>
</dbReference>
<accession>G7UV55</accession>
<dbReference type="InterPro" id="IPR058626">
    <property type="entry name" value="MdtA-like_b-barrel"/>
</dbReference>
<dbReference type="STRING" id="1045855.DSC_08425"/>
<dbReference type="GO" id="GO:0005886">
    <property type="term" value="C:plasma membrane"/>
    <property type="evidence" value="ECO:0007669"/>
    <property type="project" value="UniProtKB-SubCell"/>
</dbReference>
<evidence type="ECO:0000256" key="2">
    <source>
        <dbReference type="ARBA" id="ARBA00009477"/>
    </source>
</evidence>
<dbReference type="InterPro" id="IPR058624">
    <property type="entry name" value="MdtA-like_HH"/>
</dbReference>
<dbReference type="GO" id="GO:0046677">
    <property type="term" value="P:response to antibiotic"/>
    <property type="evidence" value="ECO:0007669"/>
    <property type="project" value="TreeGrafter"/>
</dbReference>
<dbReference type="EMBL" id="CP003093">
    <property type="protein sequence ID" value="AER56335.1"/>
    <property type="molecule type" value="Genomic_DNA"/>
</dbReference>
<feature type="domain" description="Multidrug resistance protein MdtA-like barrel-sandwich hybrid" evidence="6">
    <location>
        <begin position="58"/>
        <end position="199"/>
    </location>
</feature>
<feature type="compositionally biased region" description="Low complexity" evidence="3">
    <location>
        <begin position="375"/>
        <end position="406"/>
    </location>
</feature>
<evidence type="ECO:0000313" key="9">
    <source>
        <dbReference type="EMBL" id="AER56335.1"/>
    </source>
</evidence>
<dbReference type="OrthoDB" id="9816569at2"/>
<dbReference type="HOGENOM" id="CLU_018816_2_1_6"/>